<protein>
    <submittedName>
        <fullName evidence="1">Uncharacterized protein</fullName>
    </submittedName>
</protein>
<comment type="caution">
    <text evidence="1">The sequence shown here is derived from an EMBL/GenBank/DDBJ whole genome shotgun (WGS) entry which is preliminary data.</text>
</comment>
<dbReference type="Proteomes" id="UP000077407">
    <property type="component" value="Unassembled WGS sequence"/>
</dbReference>
<proteinExistence type="predicted"/>
<dbReference type="PATRIC" id="fig|1538.10.peg.1455"/>
<accession>A0A166RKW1</accession>
<gene>
    <name evidence="1" type="ORF">WY13_00950</name>
</gene>
<dbReference type="EMBL" id="LITT01000009">
    <property type="protein sequence ID" value="OAA90884.1"/>
    <property type="molecule type" value="Genomic_DNA"/>
</dbReference>
<reference evidence="1 2" key="1">
    <citation type="journal article" date="2015" name="Biotechnol. Bioeng.">
        <title>Genome sequence and phenotypic characterization of Caulobacter segnis.</title>
        <authorList>
            <person name="Patel S."/>
            <person name="Fletcher B."/>
            <person name="Scott D.C."/>
            <person name="Ely B."/>
        </authorList>
    </citation>
    <scope>NUCLEOTIDE SEQUENCE [LARGE SCALE GENOMIC DNA]</scope>
    <source>
        <strain evidence="1 2">ERI-2</strain>
    </source>
</reference>
<dbReference type="RefSeq" id="WP_063554531.1">
    <property type="nucleotide sequence ID" value="NZ_LITT01000009.1"/>
</dbReference>
<name>A0A166RKW1_9CLOT</name>
<organism evidence="1 2">
    <name type="scientific">Clostridium ljungdahlii</name>
    <dbReference type="NCBI Taxonomy" id="1538"/>
    <lineage>
        <taxon>Bacteria</taxon>
        <taxon>Bacillati</taxon>
        <taxon>Bacillota</taxon>
        <taxon>Clostridia</taxon>
        <taxon>Eubacteriales</taxon>
        <taxon>Clostridiaceae</taxon>
        <taxon>Clostridium</taxon>
    </lineage>
</organism>
<evidence type="ECO:0000313" key="1">
    <source>
        <dbReference type="EMBL" id="OAA90884.1"/>
    </source>
</evidence>
<sequence>MKVYLQGITQVNKLEELIKKVVLKMAERIGLEASVNFKVEDVEAKIMFNMDGNDTYATVPRDVQGTVANELFEVLVPLDREGNIDEDKVKDNEKESFYDGYTLAQALGKEYKYEGIESKYRNGDLKIIEYLGENTPGEPMAVKYSIKGTDRELIRHYKGDKLVAEYESKPKIE</sequence>
<dbReference type="AlphaFoldDB" id="A0A166RKW1"/>
<evidence type="ECO:0000313" key="2">
    <source>
        <dbReference type="Proteomes" id="UP000077407"/>
    </source>
</evidence>